<proteinExistence type="predicted"/>
<evidence type="ECO:0000313" key="1">
    <source>
        <dbReference type="EMBL" id="TCX58875.1"/>
    </source>
</evidence>
<comment type="caution">
    <text evidence="1">The sequence shown here is derived from an EMBL/GenBank/DDBJ whole genome shotgun (WGS) entry which is preliminary data.</text>
</comment>
<name>A0A483KA07_KLEPN</name>
<dbReference type="EMBL" id="SDCM01000104">
    <property type="protein sequence ID" value="TCX58875.1"/>
    <property type="molecule type" value="Genomic_DNA"/>
</dbReference>
<gene>
    <name evidence="1" type="ORF">ETE64_26625</name>
</gene>
<dbReference type="PIRSF" id="PIRSF030771">
    <property type="entry name" value="UCP030771"/>
    <property type="match status" value="1"/>
</dbReference>
<dbReference type="AlphaFoldDB" id="A0A483KA07"/>
<organism evidence="1">
    <name type="scientific">Klebsiella pneumoniae</name>
    <dbReference type="NCBI Taxonomy" id="573"/>
    <lineage>
        <taxon>Bacteria</taxon>
        <taxon>Pseudomonadati</taxon>
        <taxon>Pseudomonadota</taxon>
        <taxon>Gammaproteobacteria</taxon>
        <taxon>Enterobacterales</taxon>
        <taxon>Enterobacteriaceae</taxon>
        <taxon>Klebsiella/Raoultella group</taxon>
        <taxon>Klebsiella</taxon>
        <taxon>Klebsiella pneumoniae complex</taxon>
    </lineage>
</organism>
<reference evidence="1" key="1">
    <citation type="submission" date="2019-01" db="EMBL/GenBank/DDBJ databases">
        <authorList>
            <person name="Lista F."/>
            <person name="Anselmo A."/>
        </authorList>
    </citation>
    <scope>NUCLEOTIDE SEQUENCE</scope>
    <source>
        <strain evidence="1">10S</strain>
    </source>
</reference>
<sequence length="120" mass="12327">MRDLILQLSKSSIYSTKPQDGKTIPVKNSGTEEILSGTPVSLGGMIAVAITDIQPGDVGDGFAEGVFLLPKLPADAVTAGEKVYLKAGNVQLDDTDAVLAGTAWEDAAAGVTVLEVKING</sequence>
<dbReference type="InterPro" id="IPR011231">
    <property type="entry name" value="Phage_VT1-Sakai_H0018"/>
</dbReference>
<protein>
    <submittedName>
        <fullName evidence="1">DUF2190 family protein</fullName>
    </submittedName>
</protein>
<dbReference type="Pfam" id="PF09956">
    <property type="entry name" value="Phage_cement_2"/>
    <property type="match status" value="1"/>
</dbReference>
<accession>A0A483KA07</accession>